<dbReference type="RefSeq" id="WP_155579487.1">
    <property type="nucleotide sequence ID" value="NZ_JANIDX010000006.1"/>
</dbReference>
<evidence type="ECO:0000313" key="1">
    <source>
        <dbReference type="EMBL" id="MCX5620293.1"/>
    </source>
</evidence>
<gene>
    <name evidence="1" type="ORF">NQF89_07630</name>
</gene>
<keyword evidence="2" id="KW-1185">Reference proteome</keyword>
<dbReference type="Proteomes" id="UP001165575">
    <property type="component" value="Unassembled WGS sequence"/>
</dbReference>
<comment type="caution">
    <text evidence="1">The sequence shown here is derived from an EMBL/GenBank/DDBJ whole genome shotgun (WGS) entry which is preliminary data.</text>
</comment>
<organism evidence="1 2">
    <name type="scientific">Bombella pollinis</name>
    <dbReference type="NCBI Taxonomy" id="2967337"/>
    <lineage>
        <taxon>Bacteria</taxon>
        <taxon>Pseudomonadati</taxon>
        <taxon>Pseudomonadota</taxon>
        <taxon>Alphaproteobacteria</taxon>
        <taxon>Acetobacterales</taxon>
        <taxon>Acetobacteraceae</taxon>
        <taxon>Bombella</taxon>
    </lineage>
</organism>
<accession>A0ABT3WRK5</accession>
<proteinExistence type="predicted"/>
<dbReference type="EMBL" id="JANIDX010000006">
    <property type="protein sequence ID" value="MCX5620293.1"/>
    <property type="molecule type" value="Genomic_DNA"/>
</dbReference>
<name>A0ABT3WRK5_9PROT</name>
<sequence length="127" mass="13696">MKPYRGMLVILGAGLLLAACSTPEIQRPKVLNAMIGQSSVDVIRRFGVPSRGYQTQGHNFLSYIETTTQYSPGTGGWDWGWGGGYGYGYGGWGGVEIPPSYYSSSCQTTFELVSDQVVGWKMHGGGC</sequence>
<evidence type="ECO:0000313" key="2">
    <source>
        <dbReference type="Proteomes" id="UP001165575"/>
    </source>
</evidence>
<dbReference type="PROSITE" id="PS51257">
    <property type="entry name" value="PROKAR_LIPOPROTEIN"/>
    <property type="match status" value="1"/>
</dbReference>
<evidence type="ECO:0008006" key="3">
    <source>
        <dbReference type="Google" id="ProtNLM"/>
    </source>
</evidence>
<protein>
    <recommendedName>
        <fullName evidence="3">Lipoprotein</fullName>
    </recommendedName>
</protein>
<reference evidence="1 2" key="1">
    <citation type="submission" date="2022-07" db="EMBL/GenBank/DDBJ databases">
        <title>Bombella genomes.</title>
        <authorList>
            <person name="Harer L."/>
            <person name="Styblova S."/>
            <person name="Ehrmann M."/>
        </authorList>
    </citation>
    <scope>NUCLEOTIDE SEQUENCE [LARGE SCALE GENOMIC DNA]</scope>
    <source>
        <strain evidence="1 2">TMW 2.2556</strain>
    </source>
</reference>